<gene>
    <name evidence="1" type="ORF">LY90DRAFT_673611</name>
</gene>
<proteinExistence type="predicted"/>
<organism evidence="1 2">
    <name type="scientific">Neocallimastix californiae</name>
    <dbReference type="NCBI Taxonomy" id="1754190"/>
    <lineage>
        <taxon>Eukaryota</taxon>
        <taxon>Fungi</taxon>
        <taxon>Fungi incertae sedis</taxon>
        <taxon>Chytridiomycota</taxon>
        <taxon>Chytridiomycota incertae sedis</taxon>
        <taxon>Neocallimastigomycetes</taxon>
        <taxon>Neocallimastigales</taxon>
        <taxon>Neocallimastigaceae</taxon>
        <taxon>Neocallimastix</taxon>
    </lineage>
</organism>
<evidence type="ECO:0000313" key="1">
    <source>
        <dbReference type="EMBL" id="ORY31899.1"/>
    </source>
</evidence>
<comment type="caution">
    <text evidence="1">The sequence shown here is derived from an EMBL/GenBank/DDBJ whole genome shotgun (WGS) entry which is preliminary data.</text>
</comment>
<dbReference type="EMBL" id="MCOG01000167">
    <property type="protein sequence ID" value="ORY31899.1"/>
    <property type="molecule type" value="Genomic_DNA"/>
</dbReference>
<accession>A0A1Y2BAN3</accession>
<reference evidence="1 2" key="1">
    <citation type="submission" date="2016-08" db="EMBL/GenBank/DDBJ databases">
        <title>A Parts List for Fungal Cellulosomes Revealed by Comparative Genomics.</title>
        <authorList>
            <consortium name="DOE Joint Genome Institute"/>
            <person name="Haitjema C.H."/>
            <person name="Gilmore S.P."/>
            <person name="Henske J.K."/>
            <person name="Solomon K.V."/>
            <person name="De Groot R."/>
            <person name="Kuo A."/>
            <person name="Mondo S.J."/>
            <person name="Salamov A.A."/>
            <person name="Labutti K."/>
            <person name="Zhao Z."/>
            <person name="Chiniquy J."/>
            <person name="Barry K."/>
            <person name="Brewer H.M."/>
            <person name="Purvine S.O."/>
            <person name="Wright A.T."/>
            <person name="Boxma B."/>
            <person name="Van Alen T."/>
            <person name="Hackstein J.H."/>
            <person name="Baker S.E."/>
            <person name="Grigoriev I.V."/>
            <person name="O'Malley M.A."/>
        </authorList>
    </citation>
    <scope>NUCLEOTIDE SEQUENCE [LARGE SCALE GENOMIC DNA]</scope>
    <source>
        <strain evidence="1 2">G1</strain>
    </source>
</reference>
<dbReference type="InterPro" id="IPR027417">
    <property type="entry name" value="P-loop_NTPase"/>
</dbReference>
<name>A0A1Y2BAN3_9FUNG</name>
<dbReference type="Gene3D" id="3.40.50.300">
    <property type="entry name" value="P-loop containing nucleotide triphosphate hydrolases"/>
    <property type="match status" value="1"/>
</dbReference>
<sequence length="235" mass="27078">MQYDINKILNKIETENLGDIINAKKKNKLLSPFNIDVFDNLINFKANNVKSGCCFEISGSTCTGKTELLIHIISKILIDNLVIDNCSNSNLNHNSDNDSNNQTFVLNTNYEINFKSYCESVYYFDCDNRFNFYRLLKILKVQILKLLVNINDGQNSNNIEYSVYQDDLVNYKILISQHPENSLEIPYELNHIDGSNSNSNNNFLKTNKFICCLIKPIKSNILEFIINEYGIENTI</sequence>
<keyword evidence="2" id="KW-1185">Reference proteome</keyword>
<protein>
    <submittedName>
        <fullName evidence="1">Uncharacterized protein</fullName>
    </submittedName>
</protein>
<evidence type="ECO:0000313" key="2">
    <source>
        <dbReference type="Proteomes" id="UP000193920"/>
    </source>
</evidence>
<dbReference type="Proteomes" id="UP000193920">
    <property type="component" value="Unassembled WGS sequence"/>
</dbReference>
<dbReference type="OrthoDB" id="2152324at2759"/>
<dbReference type="AlphaFoldDB" id="A0A1Y2BAN3"/>